<dbReference type="PANTHER" id="PTHR42973:SF34">
    <property type="entry name" value="FAD BINDING DOMAIN PROTEIN (AFU_ORTHOLOGUE AFUA_3G02770)"/>
    <property type="match status" value="1"/>
</dbReference>
<evidence type="ECO:0000259" key="5">
    <source>
        <dbReference type="PROSITE" id="PS51387"/>
    </source>
</evidence>
<dbReference type="PANTHER" id="PTHR42973">
    <property type="entry name" value="BINDING OXIDOREDUCTASE, PUTATIVE (AFU_ORTHOLOGUE AFUA_1G17690)-RELATED"/>
    <property type="match status" value="1"/>
</dbReference>
<dbReference type="InterPro" id="IPR036318">
    <property type="entry name" value="FAD-bd_PCMH-like_sf"/>
</dbReference>
<dbReference type="GeneID" id="89999202"/>
<keyword evidence="4" id="KW-0560">Oxidoreductase</keyword>
<dbReference type="Proteomes" id="UP001334248">
    <property type="component" value="Unassembled WGS sequence"/>
</dbReference>
<keyword evidence="3" id="KW-0274">FAD</keyword>
<comment type="caution">
    <text evidence="6">The sequence shown here is derived from an EMBL/GenBank/DDBJ whole genome shotgun (WGS) entry which is preliminary data.</text>
</comment>
<evidence type="ECO:0000313" key="6">
    <source>
        <dbReference type="EMBL" id="KAK5941802.1"/>
    </source>
</evidence>
<comment type="similarity">
    <text evidence="1">Belongs to the oxygen-dependent FAD-linked oxidoreductase family.</text>
</comment>
<dbReference type="Pfam" id="PF08031">
    <property type="entry name" value="BBE"/>
    <property type="match status" value="1"/>
</dbReference>
<feature type="domain" description="FAD-binding PCMH-type" evidence="5">
    <location>
        <begin position="35"/>
        <end position="208"/>
    </location>
</feature>
<evidence type="ECO:0000256" key="1">
    <source>
        <dbReference type="ARBA" id="ARBA00005466"/>
    </source>
</evidence>
<dbReference type="InterPro" id="IPR050416">
    <property type="entry name" value="FAD-linked_Oxidoreductase"/>
</dbReference>
<dbReference type="PROSITE" id="PS51387">
    <property type="entry name" value="FAD_PCMH"/>
    <property type="match status" value="1"/>
</dbReference>
<accession>A0ABR0RMH5</accession>
<dbReference type="Gene3D" id="3.30.465.10">
    <property type="match status" value="1"/>
</dbReference>
<dbReference type="EMBL" id="JAVHJV010000006">
    <property type="protein sequence ID" value="KAK5941802.1"/>
    <property type="molecule type" value="Genomic_DNA"/>
</dbReference>
<dbReference type="SUPFAM" id="SSF56176">
    <property type="entry name" value="FAD-binding/transporter-associated domain-like"/>
    <property type="match status" value="1"/>
</dbReference>
<reference evidence="6 7" key="1">
    <citation type="journal article" date="2023" name="Res Sq">
        <title>Genomic and morphological characterization of Knufia obscura isolated from the Mars 2020 spacecraft assembly facility.</title>
        <authorList>
            <person name="Chander A.M."/>
            <person name="Teixeira M.M."/>
            <person name="Singh N.K."/>
            <person name="Williams M.P."/>
            <person name="Parker C.W."/>
            <person name="Leo P."/>
            <person name="Stajich J.E."/>
            <person name="Torok T."/>
            <person name="Tighe S."/>
            <person name="Mason C.E."/>
            <person name="Venkateswaran K."/>
        </authorList>
    </citation>
    <scope>NUCLEOTIDE SEQUENCE [LARGE SCALE GENOMIC DNA]</scope>
    <source>
        <strain evidence="6 7">CCFEE 5817</strain>
    </source>
</reference>
<dbReference type="RefSeq" id="XP_064729892.1">
    <property type="nucleotide sequence ID" value="XM_064874170.1"/>
</dbReference>
<protein>
    <recommendedName>
        <fullName evidence="5">FAD-binding PCMH-type domain-containing protein</fullName>
    </recommendedName>
</protein>
<evidence type="ECO:0000256" key="2">
    <source>
        <dbReference type="ARBA" id="ARBA00022630"/>
    </source>
</evidence>
<sequence>MREYLYKQALHPTPSDESLPSCWCVPDRSEDVRSRQHVRDLIDDPGHVACTIGVLVLLSRLTQCPFAVRSGGHAAFQGASSEEDGITVSLSRLNQVTVARDRKTVKVGSGNVWGLVYSVLDKQGLTVPGGRDANVGVGGLSLGGGISYFAGSVGMTVDNIESYELVTASGIPITVTANGLYSDLYWALRGGGNNFGIVISYTYPAIERNDVWGGSRAYMADQWPAVISAYISGAKAEDEHFNQIISFARASDTLRIANAQIYYSLPEPGDVVEPYLAIPNNLSDTYGTKTVSELAIELSQDSPNGDRQIWHIQAAQIDEELFTSLVDIFDSEVDAVYDQVNAFAPAMVCQHIDRNILSHMKKNGGNPLGIADSPPLMLYFFSGRWDDAADDQVVYDLTKRVAAKWKAETQKHGLASDYLYLNYASRFQDPISSYGASNKARLVKIAKQYDPTGVFQELMPGGFKLNGTPNDLLE</sequence>
<keyword evidence="2" id="KW-0285">Flavoprotein</keyword>
<organism evidence="6 7">
    <name type="scientific">Knufia obscura</name>
    <dbReference type="NCBI Taxonomy" id="1635080"/>
    <lineage>
        <taxon>Eukaryota</taxon>
        <taxon>Fungi</taxon>
        <taxon>Dikarya</taxon>
        <taxon>Ascomycota</taxon>
        <taxon>Pezizomycotina</taxon>
        <taxon>Eurotiomycetes</taxon>
        <taxon>Chaetothyriomycetidae</taxon>
        <taxon>Chaetothyriales</taxon>
        <taxon>Trichomeriaceae</taxon>
        <taxon>Knufia</taxon>
    </lineage>
</organism>
<dbReference type="InterPro" id="IPR006094">
    <property type="entry name" value="Oxid_FAD_bind_N"/>
</dbReference>
<proteinExistence type="inferred from homology"/>
<dbReference type="Pfam" id="PF01565">
    <property type="entry name" value="FAD_binding_4"/>
    <property type="match status" value="1"/>
</dbReference>
<dbReference type="InterPro" id="IPR016166">
    <property type="entry name" value="FAD-bd_PCMH"/>
</dbReference>
<evidence type="ECO:0000256" key="3">
    <source>
        <dbReference type="ARBA" id="ARBA00022827"/>
    </source>
</evidence>
<keyword evidence="7" id="KW-1185">Reference proteome</keyword>
<dbReference type="InterPro" id="IPR016169">
    <property type="entry name" value="FAD-bd_PCMH_sub2"/>
</dbReference>
<evidence type="ECO:0000256" key="4">
    <source>
        <dbReference type="ARBA" id="ARBA00023002"/>
    </source>
</evidence>
<evidence type="ECO:0000313" key="7">
    <source>
        <dbReference type="Proteomes" id="UP001334248"/>
    </source>
</evidence>
<dbReference type="InterPro" id="IPR012951">
    <property type="entry name" value="BBE"/>
</dbReference>
<gene>
    <name evidence="6" type="ORF">PMZ80_005753</name>
</gene>
<name>A0ABR0RMH5_9EURO</name>